<gene>
    <name evidence="1" type="ORF">RUMOBE_00941</name>
</gene>
<sequence>MKKIYVGGNIMGETKKEREQCFVIMPISDQGDYPTDHFDKIYAQIFKPAIESAGYEAYRVDENKICDSIMKKIFDALYRCPMAICDLSNRNPNVLYELGIRQAYDKPVVLVQDDKTDKIFDISGINTVYYKSDRLYENILEARKKITEAIISTRDGKENSIIKIWQAMAADISHDSMSSEDKLEIMIRSMMQDIQELKMEQRNTRDLKMTNSYNSIIIELKPGITKKEIAIVMKNIENQCKVPITWSVRNGKLYTDLECDVLRTFDIWEEIDRLGIICL</sequence>
<dbReference type="Proteomes" id="UP000006002">
    <property type="component" value="Unassembled WGS sequence"/>
</dbReference>
<reference evidence="1 2" key="1">
    <citation type="submission" date="2007-03" db="EMBL/GenBank/DDBJ databases">
        <authorList>
            <person name="Fulton L."/>
            <person name="Clifton S."/>
            <person name="Fulton B."/>
            <person name="Xu J."/>
            <person name="Minx P."/>
            <person name="Pepin K.H."/>
            <person name="Johnson M."/>
            <person name="Thiruvilangam P."/>
            <person name="Bhonagiri V."/>
            <person name="Nash W.E."/>
            <person name="Mardis E.R."/>
            <person name="Wilson R.K."/>
        </authorList>
    </citation>
    <scope>NUCLEOTIDE SEQUENCE [LARGE SCALE GENOMIC DNA]</scope>
    <source>
        <strain evidence="1 2">ATCC 29174</strain>
    </source>
</reference>
<name>A5ZPM4_9FIRM</name>
<organism evidence="1 2">
    <name type="scientific">Blautia obeum ATCC 29174</name>
    <dbReference type="NCBI Taxonomy" id="411459"/>
    <lineage>
        <taxon>Bacteria</taxon>
        <taxon>Bacillati</taxon>
        <taxon>Bacillota</taxon>
        <taxon>Clostridia</taxon>
        <taxon>Lachnospirales</taxon>
        <taxon>Lachnospiraceae</taxon>
        <taxon>Blautia</taxon>
    </lineage>
</organism>
<evidence type="ECO:0008006" key="3">
    <source>
        <dbReference type="Google" id="ProtNLM"/>
    </source>
</evidence>
<comment type="caution">
    <text evidence="1">The sequence shown here is derived from an EMBL/GenBank/DDBJ whole genome shotgun (WGS) entry which is preliminary data.</text>
</comment>
<evidence type="ECO:0000313" key="1">
    <source>
        <dbReference type="EMBL" id="EDM88820.1"/>
    </source>
</evidence>
<dbReference type="HOGENOM" id="CLU_078780_1_0_9"/>
<proteinExistence type="predicted"/>
<accession>A5ZPM4</accession>
<protein>
    <recommendedName>
        <fullName evidence="3">Nucleoside 2-deoxyribosyltransferase</fullName>
    </recommendedName>
</protein>
<reference evidence="1 2" key="2">
    <citation type="submission" date="2007-04" db="EMBL/GenBank/DDBJ databases">
        <title>Draft genome sequence of Ruminococcus obeum (ATCC 29174).</title>
        <authorList>
            <person name="Sudarsanam P."/>
            <person name="Ley R."/>
            <person name="Guruge J."/>
            <person name="Turnbaugh P.J."/>
            <person name="Mahowald M."/>
            <person name="Liep D."/>
            <person name="Gordon J."/>
        </authorList>
    </citation>
    <scope>NUCLEOTIDE SEQUENCE [LARGE SCALE GENOMIC DNA]</scope>
    <source>
        <strain evidence="1 2">ATCC 29174</strain>
    </source>
</reference>
<dbReference type="AlphaFoldDB" id="A5ZPM4"/>
<dbReference type="eggNOG" id="COG0457">
    <property type="taxonomic scope" value="Bacteria"/>
</dbReference>
<evidence type="ECO:0000313" key="2">
    <source>
        <dbReference type="Proteomes" id="UP000006002"/>
    </source>
</evidence>
<dbReference type="Gene3D" id="3.40.50.450">
    <property type="match status" value="1"/>
</dbReference>
<dbReference type="EMBL" id="AAVO02000002">
    <property type="protein sequence ID" value="EDM88820.1"/>
    <property type="molecule type" value="Genomic_DNA"/>
</dbReference>